<feature type="compositionally biased region" description="Low complexity" evidence="2">
    <location>
        <begin position="415"/>
        <end position="432"/>
    </location>
</feature>
<sequence length="498" mass="54961">MSSLFLSRRPFSFFTITTTTTTTTAAPTMIRRGMRRATLPRSSLSSSLLSRGISTDQQKKKEEKPSEWKEFEDLTLRLQDQVGKIGERVSQVDTVLQQQVNGFSLMHRQQAVMERRIVALEEEAARTQQKIAETTRLASDVVLQHRNVEVLVQQMEKLVLKYAASLSGNAKMSSSTTKECEEEEKEKEQQREEKKSLPTMSTSSTTPDVSSVPAMMMTSNVVAPTAMSGIAAQISALNTRVEALQARVEQLTMNKLILDRVLPHTQQQQQEQQKEKEKVELAVDQVKAAAVSGCSEEKTSSSLSPKALATLLRNTGAFPFKDNTGTTRISSQKVLIRGVPVNFGAADVRDLASRVGNVITCVVRRIPIISTNNTTNTTTSTIAAGSKPPRYRSQQQEDNGNDCKDDSDNTENRNSSSTSTSISSTSISSTSTAAVKEEEEEEERAFEVTFQAVEQAVRAVLELDKHKLHGNYTISVEPVVAADILAALQQLERDSKKR</sequence>
<feature type="coiled-coil region" evidence="1">
    <location>
        <begin position="234"/>
        <end position="289"/>
    </location>
</feature>
<gene>
    <name evidence="3" type="ORF">TM35_000201800</name>
</gene>
<dbReference type="RefSeq" id="XP_028881837.1">
    <property type="nucleotide sequence ID" value="XM_029026865.1"/>
</dbReference>
<dbReference type="AlphaFoldDB" id="A0A1X0NT51"/>
<feature type="compositionally biased region" description="Basic and acidic residues" evidence="2">
    <location>
        <begin position="401"/>
        <end position="411"/>
    </location>
</feature>
<evidence type="ECO:0000313" key="4">
    <source>
        <dbReference type="Proteomes" id="UP000192257"/>
    </source>
</evidence>
<reference evidence="3 4" key="1">
    <citation type="submission" date="2017-03" db="EMBL/GenBank/DDBJ databases">
        <title>An alternative strategy for trypanosome survival in the mammalian bloodstream revealed through genome and transcriptome analysis of the ubiquitous bovine parasite Trypanosoma (Megatrypanum) theileri.</title>
        <authorList>
            <person name="Kelly S."/>
            <person name="Ivens A."/>
            <person name="Mott A."/>
            <person name="O'Neill E."/>
            <person name="Emms D."/>
            <person name="Macleod O."/>
            <person name="Voorheis P."/>
            <person name="Matthews J."/>
            <person name="Matthews K."/>
            <person name="Carrington M."/>
        </authorList>
    </citation>
    <scope>NUCLEOTIDE SEQUENCE [LARGE SCALE GENOMIC DNA]</scope>
    <source>
        <strain evidence="3">Edinburgh</strain>
    </source>
</reference>
<evidence type="ECO:0000313" key="3">
    <source>
        <dbReference type="EMBL" id="ORC87771.1"/>
    </source>
</evidence>
<dbReference type="VEuPathDB" id="TriTrypDB:TM35_000201800"/>
<keyword evidence="1" id="KW-0175">Coiled coil</keyword>
<feature type="coiled-coil region" evidence="1">
    <location>
        <begin position="110"/>
        <end position="137"/>
    </location>
</feature>
<feature type="compositionally biased region" description="Basic and acidic residues" evidence="2">
    <location>
        <begin position="57"/>
        <end position="66"/>
    </location>
</feature>
<comment type="caution">
    <text evidence="3">The sequence shown here is derived from an EMBL/GenBank/DDBJ whole genome shotgun (WGS) entry which is preliminary data.</text>
</comment>
<dbReference type="GeneID" id="39986645"/>
<evidence type="ECO:0000256" key="2">
    <source>
        <dbReference type="SAM" id="MobiDB-lite"/>
    </source>
</evidence>
<feature type="compositionally biased region" description="Low complexity" evidence="2">
    <location>
        <begin position="372"/>
        <end position="382"/>
    </location>
</feature>
<evidence type="ECO:0000256" key="1">
    <source>
        <dbReference type="SAM" id="Coils"/>
    </source>
</evidence>
<dbReference type="EMBL" id="NBCO01000020">
    <property type="protein sequence ID" value="ORC87771.1"/>
    <property type="molecule type" value="Genomic_DNA"/>
</dbReference>
<accession>A0A1X0NT51</accession>
<organism evidence="3 4">
    <name type="scientific">Trypanosoma theileri</name>
    <dbReference type="NCBI Taxonomy" id="67003"/>
    <lineage>
        <taxon>Eukaryota</taxon>
        <taxon>Discoba</taxon>
        <taxon>Euglenozoa</taxon>
        <taxon>Kinetoplastea</taxon>
        <taxon>Metakinetoplastina</taxon>
        <taxon>Trypanosomatida</taxon>
        <taxon>Trypanosomatidae</taxon>
        <taxon>Trypanosoma</taxon>
    </lineage>
</organism>
<protein>
    <submittedName>
        <fullName evidence="3">Uncharacterized protein</fullName>
    </submittedName>
</protein>
<feature type="region of interest" description="Disordered" evidence="2">
    <location>
        <begin position="170"/>
        <end position="212"/>
    </location>
</feature>
<feature type="compositionally biased region" description="Basic and acidic residues" evidence="2">
    <location>
        <begin position="186"/>
        <end position="196"/>
    </location>
</feature>
<dbReference type="Proteomes" id="UP000192257">
    <property type="component" value="Unassembled WGS sequence"/>
</dbReference>
<feature type="region of interest" description="Disordered" evidence="2">
    <location>
        <begin position="372"/>
        <end position="442"/>
    </location>
</feature>
<feature type="region of interest" description="Disordered" evidence="2">
    <location>
        <begin position="35"/>
        <end position="66"/>
    </location>
</feature>
<feature type="compositionally biased region" description="Low complexity" evidence="2">
    <location>
        <begin position="197"/>
        <end position="212"/>
    </location>
</feature>
<proteinExistence type="predicted"/>
<dbReference type="OrthoDB" id="273458at2759"/>
<keyword evidence="4" id="KW-1185">Reference proteome</keyword>
<name>A0A1X0NT51_9TRYP</name>